<dbReference type="OrthoDB" id="9786272at2"/>
<feature type="domain" description="Carbohydrate kinase FGGY N-terminal" evidence="1">
    <location>
        <begin position="5"/>
        <end position="232"/>
    </location>
</feature>
<dbReference type="Proteomes" id="UP000253324">
    <property type="component" value="Unassembled WGS sequence"/>
</dbReference>
<evidence type="ECO:0000259" key="2">
    <source>
        <dbReference type="Pfam" id="PF21546"/>
    </source>
</evidence>
<dbReference type="InterPro" id="IPR018484">
    <property type="entry name" value="FGGY_N"/>
</dbReference>
<proteinExistence type="predicted"/>
<protein>
    <submittedName>
        <fullName evidence="3">Sugar (Pentulose or hexulose) kinase</fullName>
    </submittedName>
</protein>
<sequence>MSLAVFDLGKTNTKLFVFNEAGGIIHESRIQPKWRTVDDLTVLDEHAMFEWMQQALKDTTPVHNITGIMISGHGCTFALVDDTELTHPILDYEQEPPTEIAARIDDRIPGFPETFSPRLPLGLNYGRHMLWLAERSPGSFAKTKSILGYPQFWSWKFSGIPINEVSYLGCHSHLWAPLQKDFSSLVDAMGWKSKMPAFARAGAVLGSYALKLPDGSMRTLAVHNGVHDSNAALYFYRSLGLSDFTLVSTGTWVIIFNPNCPLGSLDAGKDMLANVSVDGEPVATIRFMGGREFDVISQGWAESIEPHEIERVIEREIFALPSFAAGGPMPGQKGMLVGPEPTPEDRAAAAFLYVVLMTDLSLDEIRSANTLVVDGGLNRSGLFGALLAQLRPAQEVVQSSNVEGSATGAAALAFESMGAKPLGKPPIPVKPAALVGLASYRDNWRRQAVEPRSAAAASAPLERTP</sequence>
<reference evidence="3 4" key="1">
    <citation type="submission" date="2018-07" db="EMBL/GenBank/DDBJ databases">
        <title>Genomic Encyclopedia of Type Strains, Phase III (KMG-III): the genomes of soil and plant-associated and newly described type strains.</title>
        <authorList>
            <person name="Whitman W."/>
        </authorList>
    </citation>
    <scope>NUCLEOTIDE SEQUENCE [LARGE SCALE GENOMIC DNA]</scope>
    <source>
        <strain evidence="3 4">31-25a</strain>
    </source>
</reference>
<dbReference type="InterPro" id="IPR049382">
    <property type="entry name" value="FGGY_C_2"/>
</dbReference>
<dbReference type="SUPFAM" id="SSF53067">
    <property type="entry name" value="Actin-like ATPase domain"/>
    <property type="match status" value="2"/>
</dbReference>
<dbReference type="Pfam" id="PF21546">
    <property type="entry name" value="FGGY_C_2"/>
    <property type="match status" value="1"/>
</dbReference>
<dbReference type="CDD" id="cd07772">
    <property type="entry name" value="ASKHA_NBD_FGGY_NaCK-like"/>
    <property type="match status" value="1"/>
</dbReference>
<comment type="caution">
    <text evidence="3">The sequence shown here is derived from an EMBL/GenBank/DDBJ whole genome shotgun (WGS) entry which is preliminary data.</text>
</comment>
<dbReference type="GO" id="GO:0016301">
    <property type="term" value="F:kinase activity"/>
    <property type="evidence" value="ECO:0007669"/>
    <property type="project" value="UniProtKB-KW"/>
</dbReference>
<keyword evidence="3" id="KW-0418">Kinase</keyword>
<keyword evidence="3" id="KW-0808">Transferase</keyword>
<dbReference type="GO" id="GO:0005975">
    <property type="term" value="P:carbohydrate metabolic process"/>
    <property type="evidence" value="ECO:0007669"/>
    <property type="project" value="InterPro"/>
</dbReference>
<evidence type="ECO:0000259" key="1">
    <source>
        <dbReference type="Pfam" id="PF00370"/>
    </source>
</evidence>
<feature type="domain" description="Carbohydrate kinase FGGY C-terminal" evidence="2">
    <location>
        <begin position="243"/>
        <end position="413"/>
    </location>
</feature>
<name>A0A368YSW3_9HYPH</name>
<dbReference type="RefSeq" id="WP_114431334.1">
    <property type="nucleotide sequence ID" value="NZ_QPJM01000011.1"/>
</dbReference>
<gene>
    <name evidence="3" type="ORF">C7476_111116</name>
</gene>
<dbReference type="InterPro" id="IPR043129">
    <property type="entry name" value="ATPase_NBD"/>
</dbReference>
<dbReference type="Gene3D" id="3.30.420.40">
    <property type="match status" value="2"/>
</dbReference>
<accession>A0A368YSW3</accession>
<dbReference type="AlphaFoldDB" id="A0A368YSW3"/>
<evidence type="ECO:0000313" key="4">
    <source>
        <dbReference type="Proteomes" id="UP000253324"/>
    </source>
</evidence>
<keyword evidence="4" id="KW-1185">Reference proteome</keyword>
<organism evidence="3 4">
    <name type="scientific">Phyllobacterium bourgognense</name>
    <dbReference type="NCBI Taxonomy" id="314236"/>
    <lineage>
        <taxon>Bacteria</taxon>
        <taxon>Pseudomonadati</taxon>
        <taxon>Pseudomonadota</taxon>
        <taxon>Alphaproteobacteria</taxon>
        <taxon>Hyphomicrobiales</taxon>
        <taxon>Phyllobacteriaceae</taxon>
        <taxon>Phyllobacterium</taxon>
    </lineage>
</organism>
<dbReference type="Pfam" id="PF00370">
    <property type="entry name" value="FGGY_N"/>
    <property type="match status" value="1"/>
</dbReference>
<evidence type="ECO:0000313" key="3">
    <source>
        <dbReference type="EMBL" id="RCW81254.1"/>
    </source>
</evidence>
<dbReference type="EMBL" id="QPJM01000011">
    <property type="protein sequence ID" value="RCW81254.1"/>
    <property type="molecule type" value="Genomic_DNA"/>
</dbReference>